<evidence type="ECO:0000256" key="2">
    <source>
        <dbReference type="SAM" id="SignalP"/>
    </source>
</evidence>
<evidence type="ECO:0000313" key="4">
    <source>
        <dbReference type="Proteomes" id="UP000056905"/>
    </source>
</evidence>
<feature type="region of interest" description="Disordered" evidence="1">
    <location>
        <begin position="125"/>
        <end position="159"/>
    </location>
</feature>
<dbReference type="InterPro" id="IPR021242">
    <property type="entry name" value="DUF2799"/>
</dbReference>
<dbReference type="KEGG" id="chq:AQ619_15180"/>
<dbReference type="STRING" id="69395.AQ619_15180"/>
<dbReference type="RefSeq" id="WP_062149483.1">
    <property type="nucleotide sequence ID" value="NZ_CP013002.1"/>
</dbReference>
<dbReference type="EMBL" id="CP013002">
    <property type="protein sequence ID" value="ALL14584.1"/>
    <property type="molecule type" value="Genomic_DNA"/>
</dbReference>
<reference evidence="3 4" key="1">
    <citation type="submission" date="2015-10" db="EMBL/GenBank/DDBJ databases">
        <title>Conservation of the essential genome among Caulobacter and Brevundimonas species.</title>
        <authorList>
            <person name="Scott D."/>
            <person name="Ely B."/>
        </authorList>
    </citation>
    <scope>NUCLEOTIDE SEQUENCE [LARGE SCALE GENOMIC DNA]</scope>
    <source>
        <strain evidence="3 4">CB4</strain>
    </source>
</reference>
<name>A0A0P0P2D7_9CAUL</name>
<sequence>MRSFLLISLAASGLALAGCATISQEACLQGDWAGLGFKDGQAGHPQSRLDDHAKACAKSGVSPDPAPYFAARAQGLRLYCTPERGFTEGRLGHSYAGVCPEPAAGDFVVAYSDGRLIHEAESRLRRAESDRASADRRAEKRDREARGVEDELRNPALNDEQKRELRDRLNRLRSERRDAIEDGRRADWAIRDAEREVSALEHRFRPIYRGW</sequence>
<keyword evidence="2" id="KW-0732">Signal</keyword>
<organism evidence="3 4">
    <name type="scientific">Caulobacter henricii</name>
    <dbReference type="NCBI Taxonomy" id="69395"/>
    <lineage>
        <taxon>Bacteria</taxon>
        <taxon>Pseudomonadati</taxon>
        <taxon>Pseudomonadota</taxon>
        <taxon>Alphaproteobacteria</taxon>
        <taxon>Caulobacterales</taxon>
        <taxon>Caulobacteraceae</taxon>
        <taxon>Caulobacter</taxon>
    </lineage>
</organism>
<evidence type="ECO:0008006" key="5">
    <source>
        <dbReference type="Google" id="ProtNLM"/>
    </source>
</evidence>
<dbReference type="AlphaFoldDB" id="A0A0P0P2D7"/>
<dbReference type="PROSITE" id="PS51257">
    <property type="entry name" value="PROKAR_LIPOPROTEIN"/>
    <property type="match status" value="1"/>
</dbReference>
<dbReference type="Pfam" id="PF10973">
    <property type="entry name" value="DUF2799"/>
    <property type="match status" value="1"/>
</dbReference>
<gene>
    <name evidence="3" type="ORF">AQ619_15180</name>
</gene>
<evidence type="ECO:0000256" key="1">
    <source>
        <dbReference type="SAM" id="MobiDB-lite"/>
    </source>
</evidence>
<feature type="signal peptide" evidence="2">
    <location>
        <begin position="1"/>
        <end position="17"/>
    </location>
</feature>
<accession>A0A0P0P2D7</accession>
<dbReference type="Proteomes" id="UP000056905">
    <property type="component" value="Chromosome"/>
</dbReference>
<proteinExistence type="predicted"/>
<keyword evidence="4" id="KW-1185">Reference proteome</keyword>
<feature type="chain" id="PRO_5006052706" description="DUF2799 domain-containing protein" evidence="2">
    <location>
        <begin position="18"/>
        <end position="211"/>
    </location>
</feature>
<evidence type="ECO:0000313" key="3">
    <source>
        <dbReference type="EMBL" id="ALL14584.1"/>
    </source>
</evidence>
<dbReference type="OrthoDB" id="5917215at2"/>
<protein>
    <recommendedName>
        <fullName evidence="5">DUF2799 domain-containing protein</fullName>
    </recommendedName>
</protein>